<reference evidence="2 3" key="1">
    <citation type="submission" date="2023-09" db="EMBL/GenBank/DDBJ databases">
        <authorList>
            <person name="Rey-Velasco X."/>
        </authorList>
    </citation>
    <scope>NUCLEOTIDE SEQUENCE [LARGE SCALE GENOMIC DNA]</scope>
    <source>
        <strain evidence="2 3">F188</strain>
    </source>
</reference>
<proteinExistence type="predicted"/>
<dbReference type="Proteomes" id="UP001261624">
    <property type="component" value="Unassembled WGS sequence"/>
</dbReference>
<keyword evidence="1" id="KW-0732">Signal</keyword>
<keyword evidence="3" id="KW-1185">Reference proteome</keyword>
<accession>A0ABU3E6X9</accession>
<dbReference type="InterPro" id="IPR038646">
    <property type="entry name" value="Atu4866-like_sf"/>
</dbReference>
<dbReference type="PANTHER" id="PTHR41252:SF1">
    <property type="entry name" value="BLR2505 PROTEIN"/>
    <property type="match status" value="1"/>
</dbReference>
<dbReference type="PANTHER" id="PTHR41252">
    <property type="entry name" value="BLR2505 PROTEIN"/>
    <property type="match status" value="1"/>
</dbReference>
<evidence type="ECO:0000313" key="3">
    <source>
        <dbReference type="Proteomes" id="UP001261624"/>
    </source>
</evidence>
<dbReference type="RefSeq" id="WP_311687438.1">
    <property type="nucleotide sequence ID" value="NZ_JAVRHM010000033.1"/>
</dbReference>
<feature type="signal peptide" evidence="1">
    <location>
        <begin position="1"/>
        <end position="23"/>
    </location>
</feature>
<dbReference type="SUPFAM" id="SSF54427">
    <property type="entry name" value="NTF2-like"/>
    <property type="match status" value="1"/>
</dbReference>
<feature type="chain" id="PRO_5046315015" evidence="1">
    <location>
        <begin position="24"/>
        <end position="244"/>
    </location>
</feature>
<dbReference type="InterPro" id="IPR032710">
    <property type="entry name" value="NTF2-like_dom_sf"/>
</dbReference>
<evidence type="ECO:0000256" key="1">
    <source>
        <dbReference type="SAM" id="SignalP"/>
    </source>
</evidence>
<protein>
    <submittedName>
        <fullName evidence="2">Atu4866 domain-containing protein</fullName>
    </submittedName>
</protein>
<dbReference type="Pfam" id="PF11512">
    <property type="entry name" value="Atu4866"/>
    <property type="match status" value="1"/>
</dbReference>
<name>A0ABU3E6X9_9FLAO</name>
<dbReference type="Gene3D" id="3.10.450.50">
    <property type="match status" value="1"/>
</dbReference>
<dbReference type="EMBL" id="JAVRHM010000033">
    <property type="protein sequence ID" value="MDT0691745.1"/>
    <property type="molecule type" value="Genomic_DNA"/>
</dbReference>
<dbReference type="InterPro" id="IPR020955">
    <property type="entry name" value="Uncharacterised_Atu4866"/>
</dbReference>
<evidence type="ECO:0000313" key="2">
    <source>
        <dbReference type="EMBL" id="MDT0691745.1"/>
    </source>
</evidence>
<dbReference type="Gene3D" id="2.40.128.290">
    <property type="entry name" value="Uncharacterised protein Atu4866, PF11512"/>
    <property type="match status" value="1"/>
</dbReference>
<organism evidence="2 3">
    <name type="scientific">Autumnicola patrickiae</name>
    <dbReference type="NCBI Taxonomy" id="3075591"/>
    <lineage>
        <taxon>Bacteria</taxon>
        <taxon>Pseudomonadati</taxon>
        <taxon>Bacteroidota</taxon>
        <taxon>Flavobacteriia</taxon>
        <taxon>Flavobacteriales</taxon>
        <taxon>Flavobacteriaceae</taxon>
        <taxon>Autumnicola</taxon>
    </lineage>
</organism>
<comment type="caution">
    <text evidence="2">The sequence shown here is derived from an EMBL/GenBank/DDBJ whole genome shotgun (WGS) entry which is preliminary data.</text>
</comment>
<gene>
    <name evidence="2" type="ORF">RM549_18275</name>
</gene>
<sequence>MKTSIATQLFTSMLLLLGNTACSQEMNQAERNKNTVKLAFEKWTTSESSFFDLLTNNVEWTVTGKSPYSGVYKGKNDFIQKAVIPITSKLKTNIKPALIAITAEDDVVWLNWKGTATTITDETYENHYAWMLIFKNDSIVKVTAFLDTYELSKLKDMSNNIIETIEESKAYIGMWVTEDGNIRHELLPNNRYDEARGNKKSAYQGDYKVTGNHIDYKDDTGFTADGEFKNGILYHAGMILYKEN</sequence>